<organism evidence="2 3">
    <name type="scientific">Prunus armeniaca</name>
    <name type="common">Apricot</name>
    <name type="synonym">Armeniaca vulgaris</name>
    <dbReference type="NCBI Taxonomy" id="36596"/>
    <lineage>
        <taxon>Eukaryota</taxon>
        <taxon>Viridiplantae</taxon>
        <taxon>Streptophyta</taxon>
        <taxon>Embryophyta</taxon>
        <taxon>Tracheophyta</taxon>
        <taxon>Spermatophyta</taxon>
        <taxon>Magnoliopsida</taxon>
        <taxon>eudicotyledons</taxon>
        <taxon>Gunneridae</taxon>
        <taxon>Pentapetalae</taxon>
        <taxon>rosids</taxon>
        <taxon>fabids</taxon>
        <taxon>Rosales</taxon>
        <taxon>Rosaceae</taxon>
        <taxon>Amygdaloideae</taxon>
        <taxon>Amygdaleae</taxon>
        <taxon>Prunus</taxon>
    </lineage>
</organism>
<protein>
    <submittedName>
        <fullName evidence="2">Uncharacterized protein</fullName>
    </submittedName>
</protein>
<dbReference type="EMBL" id="CAEKDK010000002">
    <property type="protein sequence ID" value="CAB4269329.1"/>
    <property type="molecule type" value="Genomic_DNA"/>
</dbReference>
<evidence type="ECO:0000313" key="2">
    <source>
        <dbReference type="EMBL" id="CAB4269329.1"/>
    </source>
</evidence>
<feature type="region of interest" description="Disordered" evidence="1">
    <location>
        <begin position="1"/>
        <end position="42"/>
    </location>
</feature>
<dbReference type="AlphaFoldDB" id="A0A6J5TZP3"/>
<feature type="compositionally biased region" description="Polar residues" evidence="1">
    <location>
        <begin position="1"/>
        <end position="20"/>
    </location>
</feature>
<proteinExistence type="predicted"/>
<reference evidence="2 3" key="1">
    <citation type="submission" date="2020-05" db="EMBL/GenBank/DDBJ databases">
        <authorList>
            <person name="Campoy J."/>
            <person name="Schneeberger K."/>
            <person name="Spophaly S."/>
        </authorList>
    </citation>
    <scope>NUCLEOTIDE SEQUENCE [LARGE SCALE GENOMIC DNA]</scope>
    <source>
        <strain evidence="2">PruArmRojPasFocal</strain>
    </source>
</reference>
<accession>A0A6J5TZP3</accession>
<gene>
    <name evidence="2" type="ORF">CURHAP_LOCUS14807</name>
</gene>
<evidence type="ECO:0000313" key="3">
    <source>
        <dbReference type="Proteomes" id="UP000507222"/>
    </source>
</evidence>
<evidence type="ECO:0000256" key="1">
    <source>
        <dbReference type="SAM" id="MobiDB-lite"/>
    </source>
</evidence>
<feature type="compositionally biased region" description="Low complexity" evidence="1">
    <location>
        <begin position="21"/>
        <end position="42"/>
    </location>
</feature>
<sequence>MSISFHTQPAATDSKPLSQPSRHASLYRRSSLSLSQSPPSCSKSEIPFARSVHLFISYSSLSLSLSQVLIACASVYPLLAENQCWRSYRFEFMNVSHAVGLPGKNDVPDHGNLAIYSKSCL</sequence>
<name>A0A6J5TZP3_PRUAR</name>
<dbReference type="Proteomes" id="UP000507222">
    <property type="component" value="Unassembled WGS sequence"/>
</dbReference>